<dbReference type="PANTHER" id="PTHR30606">
    <property type="entry name" value="LIPID A BIOSYNTHESIS LAUROYL ACYLTRANSFERASE"/>
    <property type="match status" value="1"/>
</dbReference>
<dbReference type="GO" id="GO:0016746">
    <property type="term" value="F:acyltransferase activity"/>
    <property type="evidence" value="ECO:0007669"/>
    <property type="project" value="UniProtKB-KW"/>
</dbReference>
<evidence type="ECO:0000256" key="5">
    <source>
        <dbReference type="ARBA" id="ARBA00023136"/>
    </source>
</evidence>
<evidence type="ECO:0000313" key="8">
    <source>
        <dbReference type="Proteomes" id="UP000076023"/>
    </source>
</evidence>
<dbReference type="GO" id="GO:0009247">
    <property type="term" value="P:glycolipid biosynthetic process"/>
    <property type="evidence" value="ECO:0007669"/>
    <property type="project" value="UniProtKB-ARBA"/>
</dbReference>
<dbReference type="InParanoid" id="A0A146GE70"/>
<sequence length="301" mass="33451">MSGRSHTERWAYQRLYQDSIFSLCTRLYPYTRRPVFQAVSRTVAWTYAMTQPAVREVVRRNLQLLRKEPVSEAEAVRVFVNFGATIADYVAVGAMPVKKAQSLQENDGGLEHLRAAMSGGRGVILATAHFSFFEYGAVALGKAGIPLTIGTLPEPTASLTEWRAKWRQRWNTETVPVGADPFSSIQIVRSLDAGRCVALLADRPIAEHGLPISLPNGRTLFSTAPAILAAMTRCPVVPVIVLRLRGGKYRLIAKPPIHVEAASRELRKQAIEDCTRQIAAELFEEIIQHPTQWYQFVPVSA</sequence>
<name>A0A146GE70_TERSA</name>
<evidence type="ECO:0000256" key="2">
    <source>
        <dbReference type="ARBA" id="ARBA00022475"/>
    </source>
</evidence>
<evidence type="ECO:0000256" key="3">
    <source>
        <dbReference type="ARBA" id="ARBA00022519"/>
    </source>
</evidence>
<dbReference type="OrthoDB" id="182899at2"/>
<evidence type="ECO:0000256" key="1">
    <source>
        <dbReference type="ARBA" id="ARBA00004533"/>
    </source>
</evidence>
<keyword evidence="3" id="KW-0997">Cell inner membrane</keyword>
<dbReference type="GO" id="GO:0005886">
    <property type="term" value="C:plasma membrane"/>
    <property type="evidence" value="ECO:0007669"/>
    <property type="project" value="UniProtKB-SubCell"/>
</dbReference>
<reference evidence="8" key="1">
    <citation type="journal article" date="2017" name="Genome Announc.">
        <title>Draft Genome Sequence of Terrimicrobium sacchariphilum NM-5T, a Facultative Anaerobic Soil Bacterium of the Class Spartobacteria.</title>
        <authorList>
            <person name="Qiu Y.L."/>
            <person name="Tourlousse D.M."/>
            <person name="Matsuura N."/>
            <person name="Ohashi A."/>
            <person name="Sekiguchi Y."/>
        </authorList>
    </citation>
    <scope>NUCLEOTIDE SEQUENCE [LARGE SCALE GENOMIC DNA]</scope>
    <source>
        <strain evidence="8">NM-5</strain>
    </source>
</reference>
<dbReference type="RefSeq" id="WP_075080846.1">
    <property type="nucleotide sequence ID" value="NZ_BDCO01000003.1"/>
</dbReference>
<keyword evidence="8" id="KW-1185">Reference proteome</keyword>
<keyword evidence="4 7" id="KW-0808">Transferase</keyword>
<dbReference type="InterPro" id="IPR004960">
    <property type="entry name" value="LipA_acyltrans"/>
</dbReference>
<gene>
    <name evidence="7" type="ORF">TSACC_344</name>
</gene>
<dbReference type="EMBL" id="BDCO01000003">
    <property type="protein sequence ID" value="GAT34984.1"/>
    <property type="molecule type" value="Genomic_DNA"/>
</dbReference>
<dbReference type="PANTHER" id="PTHR30606:SF10">
    <property type="entry name" value="PHOSPHATIDYLINOSITOL MANNOSIDE ACYLTRANSFERASE"/>
    <property type="match status" value="1"/>
</dbReference>
<accession>A0A146GE70</accession>
<keyword evidence="5" id="KW-0472">Membrane</keyword>
<dbReference type="AlphaFoldDB" id="A0A146GE70"/>
<evidence type="ECO:0000256" key="4">
    <source>
        <dbReference type="ARBA" id="ARBA00022679"/>
    </source>
</evidence>
<dbReference type="CDD" id="cd07984">
    <property type="entry name" value="LPLAT_LABLAT-like"/>
    <property type="match status" value="1"/>
</dbReference>
<comment type="subcellular location">
    <subcellularLocation>
        <location evidence="1">Cell inner membrane</location>
    </subcellularLocation>
</comment>
<evidence type="ECO:0000256" key="6">
    <source>
        <dbReference type="ARBA" id="ARBA00023315"/>
    </source>
</evidence>
<comment type="caution">
    <text evidence="7">The sequence shown here is derived from an EMBL/GenBank/DDBJ whole genome shotgun (WGS) entry which is preliminary data.</text>
</comment>
<proteinExistence type="predicted"/>
<dbReference type="FunCoup" id="A0A146GE70">
    <property type="interactions" value="261"/>
</dbReference>
<dbReference type="Proteomes" id="UP000076023">
    <property type="component" value="Unassembled WGS sequence"/>
</dbReference>
<keyword evidence="6 7" id="KW-0012">Acyltransferase</keyword>
<protein>
    <submittedName>
        <fullName evidence="7">Lauroyl/myristoyl acyltransferase</fullName>
    </submittedName>
</protein>
<organism evidence="7 8">
    <name type="scientific">Terrimicrobium sacchariphilum</name>
    <dbReference type="NCBI Taxonomy" id="690879"/>
    <lineage>
        <taxon>Bacteria</taxon>
        <taxon>Pseudomonadati</taxon>
        <taxon>Verrucomicrobiota</taxon>
        <taxon>Terrimicrobiia</taxon>
        <taxon>Terrimicrobiales</taxon>
        <taxon>Terrimicrobiaceae</taxon>
        <taxon>Terrimicrobium</taxon>
    </lineage>
</organism>
<dbReference type="STRING" id="690879.TSACC_344"/>
<keyword evidence="2" id="KW-1003">Cell membrane</keyword>
<evidence type="ECO:0000313" key="7">
    <source>
        <dbReference type="EMBL" id="GAT34984.1"/>
    </source>
</evidence>
<dbReference type="Pfam" id="PF03279">
    <property type="entry name" value="Lip_A_acyltrans"/>
    <property type="match status" value="1"/>
</dbReference>